<dbReference type="GO" id="GO:0016787">
    <property type="term" value="F:hydrolase activity"/>
    <property type="evidence" value="ECO:0007669"/>
    <property type="project" value="UniProtKB-KW"/>
</dbReference>
<dbReference type="GO" id="GO:0046872">
    <property type="term" value="F:metal ion binding"/>
    <property type="evidence" value="ECO:0007669"/>
    <property type="project" value="UniProtKB-KW"/>
</dbReference>
<name>A0AAX4NDX5_9ARCH</name>
<proteinExistence type="inferred from homology"/>
<organism evidence="6 7">
    <name type="scientific">Oxyplasma meridianum</name>
    <dbReference type="NCBI Taxonomy" id="3073602"/>
    <lineage>
        <taxon>Archaea</taxon>
        <taxon>Methanobacteriati</taxon>
        <taxon>Thermoplasmatota</taxon>
        <taxon>Thermoplasmata</taxon>
        <taxon>Thermoplasmatales</taxon>
        <taxon>Thermoplasmataceae</taxon>
        <taxon>Oxyplasma</taxon>
    </lineage>
</organism>
<dbReference type="EMBL" id="CP133772">
    <property type="protein sequence ID" value="WYX99533.1"/>
    <property type="molecule type" value="Genomic_DNA"/>
</dbReference>
<keyword evidence="7" id="KW-1185">Reference proteome</keyword>
<feature type="domain" description="Metallo-beta-lactamase" evidence="5">
    <location>
        <begin position="47"/>
        <end position="250"/>
    </location>
</feature>
<keyword evidence="2" id="KW-0479">Metal-binding</keyword>
<dbReference type="InterPro" id="IPR001279">
    <property type="entry name" value="Metallo-B-lactamas"/>
</dbReference>
<dbReference type="Gene3D" id="3.60.15.10">
    <property type="entry name" value="Ribonuclease Z/Hydroxyacylglutathione hydrolase-like"/>
    <property type="match status" value="1"/>
</dbReference>
<dbReference type="Proteomes" id="UP001451606">
    <property type="component" value="Chromosome"/>
</dbReference>
<sequence>MESPEFDIKILSDGSFSLDPGAFFGTVPKSIWNRHFSLNTMERVKLALNIPFFMGRRYSFLIDSGIGNNFDPKKAEIFQFTKESDLPQQVGKFSSPEKVDFIIHSHLHFDHAGHSVSMENGKRHFQNARIVAQKEEIHNLRNTNEITRSSYGMTMNRSDSRYLSLIEGSRNIKRGIRVLRTGGHTSGHQVIFVEDGALKIMYPGDLIPTAFHIRPNYITAIDTFPLETLKMKKKIIDKAIRENYVCIFNHDVNIPAGRITGSVSRPEVIPVDI</sequence>
<dbReference type="SUPFAM" id="SSF56281">
    <property type="entry name" value="Metallo-hydrolase/oxidoreductase"/>
    <property type="match status" value="1"/>
</dbReference>
<accession>A0AAX4NDX5</accession>
<reference evidence="6 7" key="1">
    <citation type="submission" date="2023-09" db="EMBL/GenBank/DDBJ databases">
        <authorList>
            <person name="Golyshina O.V."/>
            <person name="Lunev E.A."/>
            <person name="Bargiela R."/>
            <person name="Gaines M.C."/>
            <person name="Daum B."/>
            <person name="Bale N.J."/>
            <person name="Koenen M."/>
            <person name="Sinninghe Damst J.S."/>
            <person name="Yakimov M."/>
            <person name="Golyshin P.N."/>
        </authorList>
    </citation>
    <scope>NUCLEOTIDE SEQUENCE [LARGE SCALE GENOMIC DNA]</scope>
    <source>
        <strain evidence="6 7">M1</strain>
    </source>
</reference>
<dbReference type="PANTHER" id="PTHR42978">
    <property type="entry name" value="QUORUM-QUENCHING LACTONASE YTNP-RELATED-RELATED"/>
    <property type="match status" value="1"/>
</dbReference>
<dbReference type="KEGG" id="omr:OXIME_000065"/>
<dbReference type="AlphaFoldDB" id="A0AAX4NDX5"/>
<comment type="similarity">
    <text evidence="1">Belongs to the metallo-beta-lactamase superfamily.</text>
</comment>
<evidence type="ECO:0000313" key="7">
    <source>
        <dbReference type="Proteomes" id="UP001451606"/>
    </source>
</evidence>
<dbReference type="PANTHER" id="PTHR42978:SF6">
    <property type="entry name" value="QUORUM-QUENCHING LACTONASE YTNP-RELATED"/>
    <property type="match status" value="1"/>
</dbReference>
<evidence type="ECO:0000256" key="3">
    <source>
        <dbReference type="ARBA" id="ARBA00022801"/>
    </source>
</evidence>
<dbReference type="SMART" id="SM00849">
    <property type="entry name" value="Lactamase_B"/>
    <property type="match status" value="1"/>
</dbReference>
<dbReference type="InterPro" id="IPR036866">
    <property type="entry name" value="RibonucZ/Hydroxyglut_hydro"/>
</dbReference>
<evidence type="ECO:0000256" key="2">
    <source>
        <dbReference type="ARBA" id="ARBA00022723"/>
    </source>
</evidence>
<dbReference type="InterPro" id="IPR051013">
    <property type="entry name" value="MBL_superfamily_lactonases"/>
</dbReference>
<keyword evidence="4" id="KW-0862">Zinc</keyword>
<keyword evidence="3" id="KW-0378">Hydrolase</keyword>
<gene>
    <name evidence="6" type="ORF">OXIME_000065</name>
</gene>
<evidence type="ECO:0000256" key="4">
    <source>
        <dbReference type="ARBA" id="ARBA00022833"/>
    </source>
</evidence>
<dbReference type="RefSeq" id="WP_393971507.1">
    <property type="nucleotide sequence ID" value="NZ_CP133772.1"/>
</dbReference>
<evidence type="ECO:0000313" key="6">
    <source>
        <dbReference type="EMBL" id="WYX99533.1"/>
    </source>
</evidence>
<evidence type="ECO:0000256" key="1">
    <source>
        <dbReference type="ARBA" id="ARBA00007749"/>
    </source>
</evidence>
<dbReference type="Pfam" id="PF00753">
    <property type="entry name" value="Lactamase_B"/>
    <property type="match status" value="1"/>
</dbReference>
<evidence type="ECO:0000259" key="5">
    <source>
        <dbReference type="SMART" id="SM00849"/>
    </source>
</evidence>
<protein>
    <submittedName>
        <fullName evidence="6">MBL fold metallo-hydrolase</fullName>
    </submittedName>
</protein>
<dbReference type="GeneID" id="95966789"/>